<evidence type="ECO:0008006" key="3">
    <source>
        <dbReference type="Google" id="ProtNLM"/>
    </source>
</evidence>
<evidence type="ECO:0000313" key="2">
    <source>
        <dbReference type="EMBL" id="ASD49393.1"/>
    </source>
</evidence>
<proteinExistence type="predicted"/>
<reference evidence="1" key="1">
    <citation type="submission" date="2017-01" db="EMBL/GenBank/DDBJ databases">
        <title>Plasmid composition in Aeromonas salmonicida subsp. salmonicida 01-B526 unravels unsuspected type three secretion system loss patterns.</title>
        <authorList>
            <person name="Tanaka K.H."/>
            <person name="Vincent A.T."/>
            <person name="Emond-Rheault J.-G."/>
            <person name="Adamczuk M."/>
            <person name="Frenette M."/>
            <person name="Charette S.J."/>
        </authorList>
    </citation>
    <scope>NUCLEOTIDE SEQUENCE</scope>
    <source>
        <strain evidence="1">01-B526</strain>
        <plasmid evidence="1">pAsa5</plasmid>
        <plasmid evidence="2">pAsa9</plasmid>
    </source>
</reference>
<geneLocation type="plasmid" evidence="2">
    <name>pAsa9</name>
</geneLocation>
<accession>A0A1Q4MFA2</accession>
<evidence type="ECO:0000313" key="1">
    <source>
        <dbReference type="EMBL" id="ASD49324.1"/>
    </source>
</evidence>
<dbReference type="RefSeq" id="WP_005321056.1">
    <property type="nucleotide sequence ID" value="NZ_CDDW01000063.1"/>
</dbReference>
<protein>
    <recommendedName>
        <fullName evidence="3">Phage protein</fullName>
    </recommendedName>
</protein>
<dbReference type="EMBL" id="KY555070">
    <property type="protein sequence ID" value="ASD49393.1"/>
    <property type="molecule type" value="Genomic_DNA"/>
</dbReference>
<geneLocation type="plasmid" evidence="1">
    <name>pAsa5</name>
</geneLocation>
<dbReference type="AlphaFoldDB" id="A0A1Q4MFA2"/>
<sequence length="120" mass="13547">MNEYDIQSLIYICISIDNNVRMLRGKQIAGIIHQGGYEMCDGCPGGMVETTYWAMNDAFPILKELAEKTHIEMVGTPWLYEVCEEYGTAIIDYVKESGRWPTNEELIVLAGKAIAAAQWH</sequence>
<dbReference type="EMBL" id="KY555069">
    <property type="protein sequence ID" value="ASD49324.1"/>
    <property type="molecule type" value="Genomic_DNA"/>
</dbReference>
<name>A0A1Q4MFA2_AERSS</name>
<organism evidence="1">
    <name type="scientific">Aeromonas salmonicida subsp. salmonicida</name>
    <dbReference type="NCBI Taxonomy" id="29491"/>
    <lineage>
        <taxon>Bacteria</taxon>
        <taxon>Pseudomonadati</taxon>
        <taxon>Pseudomonadota</taxon>
        <taxon>Gammaproteobacteria</taxon>
        <taxon>Aeromonadales</taxon>
        <taxon>Aeromonadaceae</taxon>
        <taxon>Aeromonas</taxon>
    </lineage>
</organism>
<keyword evidence="1" id="KW-0614">Plasmid</keyword>